<keyword evidence="1" id="KW-0805">Transcription regulation</keyword>
<organism evidence="5 6">
    <name type="scientific">Tessaracoccus flavescens</name>
    <dbReference type="NCBI Taxonomy" id="399497"/>
    <lineage>
        <taxon>Bacteria</taxon>
        <taxon>Bacillati</taxon>
        <taxon>Actinomycetota</taxon>
        <taxon>Actinomycetes</taxon>
        <taxon>Propionibacteriales</taxon>
        <taxon>Propionibacteriaceae</taxon>
        <taxon>Tessaracoccus</taxon>
    </lineage>
</organism>
<dbReference type="InterPro" id="IPR036271">
    <property type="entry name" value="Tet_transcr_reg_TetR-rel_C_sf"/>
</dbReference>
<keyword evidence="2" id="KW-0238">DNA-binding</keyword>
<dbReference type="Proteomes" id="UP000712713">
    <property type="component" value="Unassembled WGS sequence"/>
</dbReference>
<feature type="domain" description="HTH tetR-type" evidence="4">
    <location>
        <begin position="22"/>
        <end position="48"/>
    </location>
</feature>
<evidence type="ECO:0000256" key="2">
    <source>
        <dbReference type="ARBA" id="ARBA00023125"/>
    </source>
</evidence>
<dbReference type="InterPro" id="IPR001647">
    <property type="entry name" value="HTH_TetR"/>
</dbReference>
<dbReference type="Gene3D" id="1.10.10.60">
    <property type="entry name" value="Homeodomain-like"/>
    <property type="match status" value="1"/>
</dbReference>
<dbReference type="Pfam" id="PF00440">
    <property type="entry name" value="TetR_N"/>
    <property type="match status" value="1"/>
</dbReference>
<dbReference type="InterPro" id="IPR050109">
    <property type="entry name" value="HTH-type_TetR-like_transc_reg"/>
</dbReference>
<dbReference type="Gene3D" id="1.10.357.10">
    <property type="entry name" value="Tetracycline Repressor, domain 2"/>
    <property type="match status" value="1"/>
</dbReference>
<dbReference type="GO" id="GO:0000976">
    <property type="term" value="F:transcription cis-regulatory region binding"/>
    <property type="evidence" value="ECO:0007669"/>
    <property type="project" value="TreeGrafter"/>
</dbReference>
<evidence type="ECO:0000313" key="6">
    <source>
        <dbReference type="Proteomes" id="UP000712713"/>
    </source>
</evidence>
<evidence type="ECO:0000259" key="4">
    <source>
        <dbReference type="Pfam" id="PF00440"/>
    </source>
</evidence>
<dbReference type="PANTHER" id="PTHR30055:SF234">
    <property type="entry name" value="HTH-TYPE TRANSCRIPTIONAL REGULATOR BETI"/>
    <property type="match status" value="1"/>
</dbReference>
<dbReference type="EMBL" id="DYZF01000067">
    <property type="protein sequence ID" value="HJE50894.1"/>
    <property type="molecule type" value="Genomic_DNA"/>
</dbReference>
<dbReference type="GO" id="GO:0003700">
    <property type="term" value="F:DNA-binding transcription factor activity"/>
    <property type="evidence" value="ECO:0007669"/>
    <property type="project" value="TreeGrafter"/>
</dbReference>
<gene>
    <name evidence="5" type="ORF">K8V15_02765</name>
</gene>
<dbReference type="SUPFAM" id="SSF48498">
    <property type="entry name" value="Tetracyclin repressor-like, C-terminal domain"/>
    <property type="match status" value="1"/>
</dbReference>
<dbReference type="SUPFAM" id="SSF46689">
    <property type="entry name" value="Homeodomain-like"/>
    <property type="match status" value="1"/>
</dbReference>
<evidence type="ECO:0000313" key="5">
    <source>
        <dbReference type="EMBL" id="HJE50894.1"/>
    </source>
</evidence>
<accession>A0A921EMG5</accession>
<reference evidence="5" key="2">
    <citation type="submission" date="2021-09" db="EMBL/GenBank/DDBJ databases">
        <authorList>
            <person name="Gilroy R."/>
        </authorList>
    </citation>
    <scope>NUCLEOTIDE SEQUENCE</scope>
    <source>
        <strain evidence="5">ChiGjej3B3-7470</strain>
    </source>
</reference>
<evidence type="ECO:0000256" key="1">
    <source>
        <dbReference type="ARBA" id="ARBA00023015"/>
    </source>
</evidence>
<feature type="non-terminal residue" evidence="5">
    <location>
        <position position="1"/>
    </location>
</feature>
<reference evidence="5" key="1">
    <citation type="journal article" date="2021" name="PeerJ">
        <title>Extensive microbial diversity within the chicken gut microbiome revealed by metagenomics and culture.</title>
        <authorList>
            <person name="Gilroy R."/>
            <person name="Ravi A."/>
            <person name="Getino M."/>
            <person name="Pursley I."/>
            <person name="Horton D.L."/>
            <person name="Alikhan N.F."/>
            <person name="Baker D."/>
            <person name="Gharbi K."/>
            <person name="Hall N."/>
            <person name="Watson M."/>
            <person name="Adriaenssens E.M."/>
            <person name="Foster-Nyarko E."/>
            <person name="Jarju S."/>
            <person name="Secka A."/>
            <person name="Antonio M."/>
            <person name="Oren A."/>
            <person name="Chaudhuri R.R."/>
            <person name="La Ragione R."/>
            <person name="Hildebrand F."/>
            <person name="Pallen M.J."/>
        </authorList>
    </citation>
    <scope>NUCLEOTIDE SEQUENCE</scope>
    <source>
        <strain evidence="5">ChiGjej3B3-7470</strain>
    </source>
</reference>
<keyword evidence="3" id="KW-0804">Transcription</keyword>
<sequence length="190" mass="21170">ARTCRPPRWRTCCGATPPSIVKITEAAGVALGTFYLYFPGKLELFTEVVIDLNRQLRMAMSEGSKGATTRLEAERGGFRAYFDFIARNPAVYPIIREAWFVAPDALHLHYERIQAGYTEALADAVEEGEIAPVDPEVAAWALMGIGEMVGMRYQSWPDPDRTTAQIPDDVFEACMTIITNALTPRKDTHE</sequence>
<protein>
    <submittedName>
        <fullName evidence="5">TetR/AcrR family transcriptional regulator</fullName>
    </submittedName>
</protein>
<name>A0A921EMG5_9ACTN</name>
<proteinExistence type="predicted"/>
<dbReference type="InterPro" id="IPR009057">
    <property type="entry name" value="Homeodomain-like_sf"/>
</dbReference>
<dbReference type="AlphaFoldDB" id="A0A921EMG5"/>
<evidence type="ECO:0000256" key="3">
    <source>
        <dbReference type="ARBA" id="ARBA00023163"/>
    </source>
</evidence>
<dbReference type="PANTHER" id="PTHR30055">
    <property type="entry name" value="HTH-TYPE TRANSCRIPTIONAL REGULATOR RUTR"/>
    <property type="match status" value="1"/>
</dbReference>
<comment type="caution">
    <text evidence="5">The sequence shown here is derived from an EMBL/GenBank/DDBJ whole genome shotgun (WGS) entry which is preliminary data.</text>
</comment>